<gene>
    <name evidence="1" type="ORF">L2X98_30995</name>
</gene>
<protein>
    <submittedName>
        <fullName evidence="1">Uncharacterized protein</fullName>
    </submittedName>
</protein>
<dbReference type="Proteomes" id="UP001054811">
    <property type="component" value="Chromosome"/>
</dbReference>
<evidence type="ECO:0000313" key="2">
    <source>
        <dbReference type="Proteomes" id="UP001054811"/>
    </source>
</evidence>
<dbReference type="InterPro" id="IPR029058">
    <property type="entry name" value="AB_hydrolase_fold"/>
</dbReference>
<dbReference type="Gene3D" id="3.40.50.1820">
    <property type="entry name" value="alpha/beta hydrolase"/>
    <property type="match status" value="1"/>
</dbReference>
<sequence>MAQRLNELGVDVTPLFWPAQHEPALPHEYQFHLHYPEAREALAQTQAFLDRITAG</sequence>
<organism evidence="1 2">
    <name type="scientific">Microbacterium elymi</name>
    <dbReference type="NCBI Taxonomy" id="2909587"/>
    <lineage>
        <taxon>Bacteria</taxon>
        <taxon>Bacillati</taxon>
        <taxon>Actinomycetota</taxon>
        <taxon>Actinomycetes</taxon>
        <taxon>Micrococcales</taxon>
        <taxon>Microbacteriaceae</taxon>
        <taxon>Microbacterium</taxon>
    </lineage>
</organism>
<dbReference type="RefSeq" id="WP_259611385.1">
    <property type="nucleotide sequence ID" value="NZ_CP091139.2"/>
</dbReference>
<evidence type="ECO:0000313" key="1">
    <source>
        <dbReference type="EMBL" id="UUT34853.1"/>
    </source>
</evidence>
<proteinExistence type="predicted"/>
<dbReference type="EMBL" id="CP091139">
    <property type="protein sequence ID" value="UUT34853.1"/>
    <property type="molecule type" value="Genomic_DNA"/>
</dbReference>
<keyword evidence="2" id="KW-1185">Reference proteome</keyword>
<name>A0ABY5NI79_9MICO</name>
<reference evidence="1" key="1">
    <citation type="submission" date="2022-01" db="EMBL/GenBank/DDBJ databases">
        <title>Microbacterium eymi and Microbacterium rhizovicinus sp. nov., isolated from the rhizospheric soil of Elymus tsukushiensis, a plant native to the Dokdo Islands, Republic of Korea.</title>
        <authorList>
            <person name="Hwang Y.J."/>
        </authorList>
    </citation>
    <scope>NUCLEOTIDE SEQUENCE</scope>
    <source>
        <strain evidence="1">KUDC0405</strain>
    </source>
</reference>
<accession>A0ABY5NI79</accession>